<dbReference type="InterPro" id="IPR007867">
    <property type="entry name" value="GMC_OxRtase_C"/>
</dbReference>
<dbReference type="PANTHER" id="PTHR11552">
    <property type="entry name" value="GLUCOSE-METHANOL-CHOLINE GMC OXIDOREDUCTASE"/>
    <property type="match status" value="1"/>
</dbReference>
<dbReference type="RefSeq" id="WP_213412361.1">
    <property type="nucleotide sequence ID" value="NZ_BOVK01000029.1"/>
</dbReference>
<protein>
    <submittedName>
        <fullName evidence="7">Glucose-methanol-choline oxidoreductase</fullName>
    </submittedName>
</protein>
<keyword evidence="4 5" id="KW-0274">FAD</keyword>
<evidence type="ECO:0000256" key="4">
    <source>
        <dbReference type="ARBA" id="ARBA00022827"/>
    </source>
</evidence>
<dbReference type="Proteomes" id="UP000677918">
    <property type="component" value="Unassembled WGS sequence"/>
</dbReference>
<reference evidence="7" key="1">
    <citation type="submission" date="2021-04" db="EMBL/GenBank/DDBJ databases">
        <title>Draft genome sequence of Xylanibacillus composti strain K13.</title>
        <authorList>
            <person name="Uke A."/>
            <person name="Chhe C."/>
            <person name="Baramee S."/>
            <person name="Kosugi A."/>
        </authorList>
    </citation>
    <scope>NUCLEOTIDE SEQUENCE</scope>
    <source>
        <strain evidence="7">K13</strain>
    </source>
</reference>
<dbReference type="GO" id="GO:0050660">
    <property type="term" value="F:flavin adenine dinucleotide binding"/>
    <property type="evidence" value="ECO:0007669"/>
    <property type="project" value="InterPro"/>
</dbReference>
<dbReference type="PANTHER" id="PTHR11552:SF147">
    <property type="entry name" value="CHOLINE DEHYDROGENASE, MITOCHONDRIAL"/>
    <property type="match status" value="1"/>
</dbReference>
<dbReference type="Pfam" id="PF05199">
    <property type="entry name" value="GMC_oxred_C"/>
    <property type="match status" value="1"/>
</dbReference>
<feature type="binding site" evidence="5">
    <location>
        <position position="100"/>
    </location>
    <ligand>
        <name>FAD</name>
        <dbReference type="ChEBI" id="CHEBI:57692"/>
    </ligand>
</feature>
<dbReference type="PROSITE" id="PS00624">
    <property type="entry name" value="GMC_OXRED_2"/>
    <property type="match status" value="1"/>
</dbReference>
<dbReference type="InterPro" id="IPR012132">
    <property type="entry name" value="GMC_OxRdtase"/>
</dbReference>
<feature type="domain" description="Glucose-methanol-choline oxidoreductase N-terminal" evidence="6">
    <location>
        <begin position="272"/>
        <end position="286"/>
    </location>
</feature>
<accession>A0A8J4H4N9</accession>
<dbReference type="PIRSF" id="PIRSF000137">
    <property type="entry name" value="Alcohol_oxidase"/>
    <property type="match status" value="1"/>
</dbReference>
<evidence type="ECO:0000256" key="1">
    <source>
        <dbReference type="ARBA" id="ARBA00001974"/>
    </source>
</evidence>
<comment type="similarity">
    <text evidence="2">Belongs to the GMC oxidoreductase family.</text>
</comment>
<keyword evidence="3" id="KW-0285">Flavoprotein</keyword>
<evidence type="ECO:0000256" key="3">
    <source>
        <dbReference type="ARBA" id="ARBA00022630"/>
    </source>
</evidence>
<dbReference type="Pfam" id="PF00732">
    <property type="entry name" value="GMC_oxred_N"/>
    <property type="match status" value="1"/>
</dbReference>
<comment type="caution">
    <text evidence="7">The sequence shown here is derived from an EMBL/GenBank/DDBJ whole genome shotgun (WGS) entry which is preliminary data.</text>
</comment>
<comment type="cofactor">
    <cofactor evidence="1 5">
        <name>FAD</name>
        <dbReference type="ChEBI" id="CHEBI:57692"/>
    </cofactor>
</comment>
<feature type="binding site" evidence="5">
    <location>
        <begin position="467"/>
        <end position="468"/>
    </location>
    <ligand>
        <name>FAD</name>
        <dbReference type="ChEBI" id="CHEBI:57692"/>
    </ligand>
</feature>
<proteinExistence type="inferred from homology"/>
<evidence type="ECO:0000259" key="6">
    <source>
        <dbReference type="PROSITE" id="PS00624"/>
    </source>
</evidence>
<dbReference type="InterPro" id="IPR000172">
    <property type="entry name" value="GMC_OxRdtase_N"/>
</dbReference>
<evidence type="ECO:0000256" key="5">
    <source>
        <dbReference type="PIRSR" id="PIRSR000137-2"/>
    </source>
</evidence>
<name>A0A8J4H4N9_9BACL</name>
<evidence type="ECO:0000256" key="2">
    <source>
        <dbReference type="ARBA" id="ARBA00010790"/>
    </source>
</evidence>
<evidence type="ECO:0000313" key="8">
    <source>
        <dbReference type="Proteomes" id="UP000677918"/>
    </source>
</evidence>
<keyword evidence="8" id="KW-1185">Reference proteome</keyword>
<dbReference type="Gene3D" id="3.30.410.40">
    <property type="match status" value="1"/>
</dbReference>
<organism evidence="7 8">
    <name type="scientific">Xylanibacillus composti</name>
    <dbReference type="NCBI Taxonomy" id="1572762"/>
    <lineage>
        <taxon>Bacteria</taxon>
        <taxon>Bacillati</taxon>
        <taxon>Bacillota</taxon>
        <taxon>Bacilli</taxon>
        <taxon>Bacillales</taxon>
        <taxon>Paenibacillaceae</taxon>
        <taxon>Xylanibacillus</taxon>
    </lineage>
</organism>
<sequence>MLRDKEKQTDRERYDVIIVGAGSSGAVLASRLSEDRACRVLLLEAGPDYSSQAETPQALLNPNGPVMDGYNWHIPAYVKGGLGESSGASASIFDYAYGKVTGGSSAINGAISLRGLPEDYEEWAAACGESWSWSAVLPYFRGLEKDPLGPSSIHGDSGQVPIYRPGSDQLVPLQARFREACIAQGFPITADHNRPDAYGIGPIPKNVSNGARMSTAATHLQQARGRSNLVILANAHANKLLWKNVYVCDGVEVIVDHETLNLYAKQVILCAGALHTPLILNRSGMGNPTDLQHAGIRPRFELKGIGRNLIDHPAVGLWAVPKPGFSRLGEPTHQVILRYTSQPGAPRNNMHLYLISGMDTRIIPMLQTALGSPIGFALSACLMKPKSRGFVRLRSADPLAAPYVVVNCLAEEEDKTALRAAVRQAWTLLQQPCMQAGTERILAWTEGLVQSDAALDQAIASFVRPGWHAVGTAKMGPVSDADAVVDPNGRVHGTENVYVADASIMPTIPSAPTHLTCMMIAEKMADHLRHGLPASKKSEEAEHAHRFM</sequence>
<evidence type="ECO:0000313" key="7">
    <source>
        <dbReference type="EMBL" id="GIQ69565.1"/>
    </source>
</evidence>
<dbReference type="AlphaFoldDB" id="A0A8J4H4N9"/>
<dbReference type="SUPFAM" id="SSF54373">
    <property type="entry name" value="FAD-linked reductases, C-terminal domain"/>
    <property type="match status" value="1"/>
</dbReference>
<dbReference type="InterPro" id="IPR036188">
    <property type="entry name" value="FAD/NAD-bd_sf"/>
</dbReference>
<dbReference type="GO" id="GO:0016614">
    <property type="term" value="F:oxidoreductase activity, acting on CH-OH group of donors"/>
    <property type="evidence" value="ECO:0007669"/>
    <property type="project" value="InterPro"/>
</dbReference>
<dbReference type="EMBL" id="BOVK01000029">
    <property type="protein sequence ID" value="GIQ69565.1"/>
    <property type="molecule type" value="Genomic_DNA"/>
</dbReference>
<gene>
    <name evidence="7" type="ORF">XYCOK13_23890</name>
</gene>
<dbReference type="Gene3D" id="3.50.50.60">
    <property type="entry name" value="FAD/NAD(P)-binding domain"/>
    <property type="match status" value="1"/>
</dbReference>
<dbReference type="SUPFAM" id="SSF51905">
    <property type="entry name" value="FAD/NAD(P)-binding domain"/>
    <property type="match status" value="1"/>
</dbReference>